<evidence type="ECO:0000256" key="7">
    <source>
        <dbReference type="ARBA" id="ARBA00022859"/>
    </source>
</evidence>
<dbReference type="RefSeq" id="XP_025029632.1">
    <property type="nucleotide sequence ID" value="XM_025173864.1"/>
</dbReference>
<protein>
    <recommendedName>
        <fullName evidence="3 13">Bactericidal permeability-increasing protein</fullName>
        <shortName evidence="13">BPI</shortName>
    </recommendedName>
</protein>
<evidence type="ECO:0000256" key="3">
    <source>
        <dbReference type="ARBA" id="ARBA00017827"/>
    </source>
</evidence>
<evidence type="ECO:0000256" key="9">
    <source>
        <dbReference type="ARBA" id="ARBA00023157"/>
    </source>
</evidence>
<comment type="domain">
    <text evidence="13">The N-terminal region may be exposed to the interior of the granule, whereas the C-terminal portion may be embedded in the membrane. During phagocytosis and degranulation, proteases may be released and activated and cleave BPI at the junction of the N- and C-terminal portions of the molecule, providing controlled release of the N-terminal antibacterial fragment when bacteria are ingested.</text>
</comment>
<evidence type="ECO:0000256" key="4">
    <source>
        <dbReference type="ARBA" id="ARBA00022525"/>
    </source>
</evidence>
<dbReference type="SUPFAM" id="SSF55394">
    <property type="entry name" value="Bactericidal permeability-increasing protein, BPI"/>
    <property type="match status" value="2"/>
</dbReference>
<keyword evidence="16" id="KW-1185">Reference proteome</keyword>
<keyword evidence="5 13" id="KW-0929">Antimicrobial</keyword>
<evidence type="ECO:0000259" key="14">
    <source>
        <dbReference type="SMART" id="SM00328"/>
    </source>
</evidence>
<feature type="domain" description="Lipid-binding serum glycoprotein C-terminal" evidence="15">
    <location>
        <begin position="297"/>
        <end position="506"/>
    </location>
</feature>
<dbReference type="GO" id="GO:0001530">
    <property type="term" value="F:lipopolysaccharide binding"/>
    <property type="evidence" value="ECO:0007669"/>
    <property type="project" value="TreeGrafter"/>
</dbReference>
<keyword evidence="7 13" id="KW-0391">Immunity</keyword>
<feature type="domain" description="Lipid-binding serum glycoprotein N-terminal" evidence="14">
    <location>
        <begin position="60"/>
        <end position="282"/>
    </location>
</feature>
<dbReference type="GO" id="GO:0045087">
    <property type="term" value="P:innate immune response"/>
    <property type="evidence" value="ECO:0007669"/>
    <property type="project" value="UniProtKB-UniRule"/>
</dbReference>
<keyword evidence="8 13" id="KW-0044">Antibiotic</keyword>
<evidence type="ECO:0000256" key="8">
    <source>
        <dbReference type="ARBA" id="ARBA00023022"/>
    </source>
</evidence>
<dbReference type="InterPro" id="IPR030675">
    <property type="entry name" value="BPI/LBP"/>
</dbReference>
<evidence type="ECO:0000256" key="5">
    <source>
        <dbReference type="ARBA" id="ARBA00022529"/>
    </source>
</evidence>
<name>A0A9F5N3F5_PYTBI</name>
<dbReference type="PANTHER" id="PTHR10504:SF84">
    <property type="entry name" value="BACTERICIDAL PERMEABILITY-INCREASING PROTEIN"/>
    <property type="match status" value="1"/>
</dbReference>
<evidence type="ECO:0000313" key="16">
    <source>
        <dbReference type="Proteomes" id="UP000695026"/>
    </source>
</evidence>
<comment type="subcellular location">
    <subcellularLocation>
        <location evidence="1 13">Secreted</location>
    </subcellularLocation>
</comment>
<dbReference type="SMART" id="SM00328">
    <property type="entry name" value="BPI1"/>
    <property type="match status" value="1"/>
</dbReference>
<evidence type="ECO:0000256" key="2">
    <source>
        <dbReference type="ARBA" id="ARBA00007292"/>
    </source>
</evidence>
<dbReference type="Gene3D" id="3.15.10.10">
    <property type="entry name" value="Bactericidal permeability-increasing protein, domain 1"/>
    <property type="match status" value="1"/>
</dbReference>
<dbReference type="SMART" id="SM00329">
    <property type="entry name" value="BPI2"/>
    <property type="match status" value="1"/>
</dbReference>
<feature type="disulfide bond" evidence="12">
    <location>
        <begin position="186"/>
        <end position="225"/>
    </location>
</feature>
<dbReference type="KEGG" id="pbi:103062411"/>
<keyword evidence="10 13" id="KW-0325">Glycoprotein</keyword>
<dbReference type="PANTHER" id="PTHR10504">
    <property type="entry name" value="BACTERICIDAL PERMEABILITY-INCREASING BPI PROTEIN-RELATED"/>
    <property type="match status" value="1"/>
</dbReference>
<evidence type="ECO:0000259" key="15">
    <source>
        <dbReference type="SMART" id="SM00329"/>
    </source>
</evidence>
<dbReference type="Gene3D" id="3.15.20.10">
    <property type="entry name" value="Bactericidal permeability-increasing protein, domain 2"/>
    <property type="match status" value="1"/>
</dbReference>
<evidence type="ECO:0000256" key="1">
    <source>
        <dbReference type="ARBA" id="ARBA00004613"/>
    </source>
</evidence>
<comment type="similarity">
    <text evidence="2">Belongs to the BPI/LBP/Plunc superfamily. BPI/LBP family.</text>
</comment>
<evidence type="ECO:0000256" key="10">
    <source>
        <dbReference type="ARBA" id="ARBA00023180"/>
    </source>
</evidence>
<evidence type="ECO:0000256" key="13">
    <source>
        <dbReference type="RuleBase" id="RU369039"/>
    </source>
</evidence>
<gene>
    <name evidence="17" type="primary">LOC103062411</name>
</gene>
<dbReference type="InterPro" id="IPR017942">
    <property type="entry name" value="Lipid-bd_serum_glycop_N"/>
</dbReference>
<organism evidence="16 17">
    <name type="scientific">Python bivittatus</name>
    <name type="common">Burmese python</name>
    <name type="synonym">Python molurus bivittatus</name>
    <dbReference type="NCBI Taxonomy" id="176946"/>
    <lineage>
        <taxon>Eukaryota</taxon>
        <taxon>Metazoa</taxon>
        <taxon>Chordata</taxon>
        <taxon>Craniata</taxon>
        <taxon>Vertebrata</taxon>
        <taxon>Euteleostomi</taxon>
        <taxon>Lepidosauria</taxon>
        <taxon>Squamata</taxon>
        <taxon>Bifurcata</taxon>
        <taxon>Unidentata</taxon>
        <taxon>Episquamata</taxon>
        <taxon>Toxicofera</taxon>
        <taxon>Serpentes</taxon>
        <taxon>Henophidia</taxon>
        <taxon>Pythonidae</taxon>
        <taxon>Python</taxon>
    </lineage>
</organism>
<dbReference type="OrthoDB" id="10255543at2759"/>
<keyword evidence="6 13" id="KW-0399">Innate immunity</keyword>
<dbReference type="AlphaFoldDB" id="A0A9F5N3F5"/>
<proteinExistence type="inferred from homology"/>
<dbReference type="InterPro" id="IPR017943">
    <property type="entry name" value="Bactericidal_perm-incr_a/b_dom"/>
</dbReference>
<keyword evidence="9 12" id="KW-1015">Disulfide bond</keyword>
<feature type="non-terminal residue" evidence="17">
    <location>
        <position position="1"/>
    </location>
</feature>
<accession>A0A9F5N3F5</accession>
<dbReference type="GO" id="GO:0005615">
    <property type="term" value="C:extracellular space"/>
    <property type="evidence" value="ECO:0007669"/>
    <property type="project" value="UniProtKB-UniRule"/>
</dbReference>
<dbReference type="InterPro" id="IPR001124">
    <property type="entry name" value="Lipid-bd_serum_glycop_C"/>
</dbReference>
<evidence type="ECO:0000256" key="6">
    <source>
        <dbReference type="ARBA" id="ARBA00022588"/>
    </source>
</evidence>
<dbReference type="OMA" id="AVTMLFH"/>
<reference evidence="17" key="1">
    <citation type="submission" date="2025-08" db="UniProtKB">
        <authorList>
            <consortium name="RefSeq"/>
        </authorList>
    </citation>
    <scope>IDENTIFICATION</scope>
    <source>
        <tissue evidence="17">Liver</tissue>
    </source>
</reference>
<evidence type="ECO:0000313" key="17">
    <source>
        <dbReference type="RefSeq" id="XP_025029632.1"/>
    </source>
</evidence>
<dbReference type="FunFam" id="3.15.20.10:FF:000001">
    <property type="entry name" value="Phospholipid transfer protein"/>
    <property type="match status" value="1"/>
</dbReference>
<keyword evidence="13" id="KW-0732">Signal</keyword>
<dbReference type="GeneID" id="103062411"/>
<dbReference type="Pfam" id="PF01273">
    <property type="entry name" value="LBP_BPI_CETP"/>
    <property type="match status" value="1"/>
</dbReference>
<dbReference type="GO" id="GO:0031663">
    <property type="term" value="P:lipopolysaccharide-mediated signaling pathway"/>
    <property type="evidence" value="ECO:0007669"/>
    <property type="project" value="TreeGrafter"/>
</dbReference>
<keyword evidence="4 13" id="KW-0964">Secreted</keyword>
<dbReference type="Proteomes" id="UP000695026">
    <property type="component" value="Unplaced"/>
</dbReference>
<dbReference type="PIRSF" id="PIRSF002417">
    <property type="entry name" value="Lipid_binding_protein"/>
    <property type="match status" value="1"/>
</dbReference>
<evidence type="ECO:0000256" key="11">
    <source>
        <dbReference type="ARBA" id="ARBA00025943"/>
    </source>
</evidence>
<comment type="subunit">
    <text evidence="11 13">Monomer. Homodimer; disulfide-linked.</text>
</comment>
<dbReference type="InterPro" id="IPR032942">
    <property type="entry name" value="BPI/LBP/Plunc"/>
</dbReference>
<dbReference type="GO" id="GO:0050829">
    <property type="term" value="P:defense response to Gram-negative bacterium"/>
    <property type="evidence" value="ECO:0007669"/>
    <property type="project" value="UniProtKB-UniRule"/>
</dbReference>
<dbReference type="Pfam" id="PF02886">
    <property type="entry name" value="LBP_BPI_CETP_C"/>
    <property type="match status" value="1"/>
</dbReference>
<evidence type="ECO:0000256" key="12">
    <source>
        <dbReference type="PIRSR" id="PIRSR002417-50"/>
    </source>
</evidence>
<comment type="function">
    <text evidence="13">The cytotoxic action of BPI is limited to many species of Gram-negative bacteria; this specificity may be explained by a strong affinity of the very basic N-terminal half for the negatively charged lipopolysaccharides that are unique to the Gram-negative bacterial outer envelope.</text>
</comment>
<sequence>APRKTEIVSLDNSLFAAAQGILVTCTCNLYLQKMFWLFVLPLLSFSMKSSEGAHGGLKFQITLKGLEYAKEVAMEMLVSQLREEQIPDKSSRHNMPLLGDVLLSFSNIQINQLQVKDSAAGFVEGRGLKLAVRNAEIVFSSNWEIQSSFGKESGRIEVSVDRLSLFVVLHLDVDDGGQPLVQQASCYSNITDLDMKFSGWNSQLYNQISLALKGILISDINNKVCSELRESVDHLAQYLRSINFLAQIDSIGGIDFSLVSKPEITEDRCNLDFKGEFFLVEEPYRRPLLPTPFFLPNQSSSMIVLGVSDFLVNSAAFVYFTGRALRVNCTDKMIPKSAPFRLNTKHIGLFIPELKKQFPEMPMEIHLAARKAPVLHFQPGGLDAAVLGRAEAFVVLPNSSLVSVFVLNIDCNFTGQMFLKGDSSGNSMGKVGGSVALNSLRLSQEWSRIGDIKVSFLEIFLKSAGQVTLSSINRKLRRGKTLPNIFSVSFQDPEVTMHEGYMLIKSDVRYSFMTSVSSHGMTTRSERRA</sequence>
<comment type="domain">
    <text evidence="13">The N- and C-terminal barrels adopt an identical fold despite having only 13% of conserved residues.</text>
</comment>
<dbReference type="FunFam" id="3.15.10.10:FF:000001">
    <property type="entry name" value="phospholipid transfer protein-like"/>
    <property type="match status" value="1"/>
</dbReference>